<protein>
    <submittedName>
        <fullName evidence="7">ABC transporter ATP-binding protein</fullName>
        <ecNumber evidence="7">3.6.3.25</ecNumber>
    </submittedName>
    <submittedName>
        <fullName evidence="6">ATP-binding cassette domain-containing protein</fullName>
    </submittedName>
</protein>
<sequence>MNCDISFENITKTFGQQRVLDGLSFRITPGRVHALLGRNGAGKSTLFSILLGLVPADSGSMSVAGQPWTRDVLRQIGASVNGPAFYGHLSAEANLRVHARLLGLPDSEIDRVLSIAGLRGVGAKKAKSFSTGMKARLALAQALLGDPEILVLDEPQNGLDPQGIMELRKLLQQLAAAGHTVIVSSHQLGEVLHLAHDITVLAEGTIRYSGSLHELAPRGQLEEEFFRLTSPSRASQASISREGESRD</sequence>
<evidence type="ECO:0000313" key="6">
    <source>
        <dbReference type="EMBL" id="QPS58556.1"/>
    </source>
</evidence>
<dbReference type="EMBL" id="CP065689">
    <property type="protein sequence ID" value="QPS58556.1"/>
    <property type="molecule type" value="Genomic_DNA"/>
</dbReference>
<evidence type="ECO:0000313" key="9">
    <source>
        <dbReference type="Proteomes" id="UP000594905"/>
    </source>
</evidence>
<dbReference type="GO" id="GO:0005524">
    <property type="term" value="F:ATP binding"/>
    <property type="evidence" value="ECO:0007669"/>
    <property type="project" value="UniProtKB-KW"/>
</dbReference>
<comment type="similarity">
    <text evidence="1">Belongs to the ABC transporter superfamily.</text>
</comment>
<dbReference type="OrthoDB" id="9804819at2"/>
<dbReference type="SMART" id="SM00382">
    <property type="entry name" value="AAA"/>
    <property type="match status" value="1"/>
</dbReference>
<dbReference type="Proteomes" id="UP000249264">
    <property type="component" value="Chromosome 1"/>
</dbReference>
<reference evidence="7 8" key="1">
    <citation type="submission" date="2018-06" db="EMBL/GenBank/DDBJ databases">
        <authorList>
            <consortium name="Pathogen Informatics"/>
            <person name="Doyle S."/>
        </authorList>
    </citation>
    <scope>NUCLEOTIDE SEQUENCE [LARGE SCALE GENOMIC DNA]</scope>
    <source>
        <strain evidence="7 8">NCTC10288</strain>
    </source>
</reference>
<evidence type="ECO:0000256" key="4">
    <source>
        <dbReference type="ARBA" id="ARBA00022840"/>
    </source>
</evidence>
<dbReference type="Proteomes" id="UP000594905">
    <property type="component" value="Chromosome"/>
</dbReference>
<dbReference type="PANTHER" id="PTHR43335">
    <property type="entry name" value="ABC TRANSPORTER, ATP-BINDING PROTEIN"/>
    <property type="match status" value="1"/>
</dbReference>
<evidence type="ECO:0000259" key="5">
    <source>
        <dbReference type="PROSITE" id="PS50893"/>
    </source>
</evidence>
<dbReference type="STRING" id="38301.NX84_05405"/>
<dbReference type="PROSITE" id="PS50893">
    <property type="entry name" value="ABC_TRANSPORTER_2"/>
    <property type="match status" value="1"/>
</dbReference>
<name>A0A2X4RET4_9CORY</name>
<dbReference type="Gene3D" id="3.40.50.300">
    <property type="entry name" value="P-loop containing nucleotide triphosphate hydrolases"/>
    <property type="match status" value="1"/>
</dbReference>
<dbReference type="Pfam" id="PF00005">
    <property type="entry name" value="ABC_tran"/>
    <property type="match status" value="1"/>
</dbReference>
<evidence type="ECO:0000256" key="3">
    <source>
        <dbReference type="ARBA" id="ARBA00022741"/>
    </source>
</evidence>
<keyword evidence="3" id="KW-0547">Nucleotide-binding</keyword>
<dbReference type="SUPFAM" id="SSF52540">
    <property type="entry name" value="P-loop containing nucleoside triphosphate hydrolases"/>
    <property type="match status" value="1"/>
</dbReference>
<dbReference type="GeneID" id="70783543"/>
<keyword evidence="4 7" id="KW-0067">ATP-binding</keyword>
<keyword evidence="9" id="KW-1185">Reference proteome</keyword>
<dbReference type="InterPro" id="IPR003593">
    <property type="entry name" value="AAA+_ATPase"/>
</dbReference>
<evidence type="ECO:0000256" key="1">
    <source>
        <dbReference type="ARBA" id="ARBA00005417"/>
    </source>
</evidence>
<dbReference type="AlphaFoldDB" id="A0A2X4RET4"/>
<dbReference type="RefSeq" id="WP_039674612.1">
    <property type="nucleotide sequence ID" value="NZ_CP065689.1"/>
</dbReference>
<reference evidence="6 9" key="2">
    <citation type="submission" date="2020-12" db="EMBL/GenBank/DDBJ databases">
        <title>FDA dAtabase for Regulatory Grade micrObial Sequences (FDA-ARGOS): Supporting development and validation of Infectious Disease Dx tests.</title>
        <authorList>
            <person name="Sproer C."/>
            <person name="Gronow S."/>
            <person name="Severitt S."/>
            <person name="Schroder I."/>
            <person name="Tallon L."/>
            <person name="Sadzewicz L."/>
            <person name="Zhao X."/>
            <person name="Boylan J."/>
            <person name="Ott S."/>
            <person name="Bowen H."/>
            <person name="Vavikolanu K."/>
            <person name="Mehta A."/>
            <person name="Aluvathingal J."/>
            <person name="Nadendla S."/>
            <person name="Lowell S."/>
            <person name="Myers T."/>
            <person name="Yan Y."/>
            <person name="Sichtig H."/>
        </authorList>
    </citation>
    <scope>NUCLEOTIDE SEQUENCE [LARGE SCALE GENOMIC DNA]</scope>
    <source>
        <strain evidence="6 9">FDAARGOS_894</strain>
    </source>
</reference>
<proteinExistence type="inferred from homology"/>
<dbReference type="GO" id="GO:0016887">
    <property type="term" value="F:ATP hydrolysis activity"/>
    <property type="evidence" value="ECO:0007669"/>
    <property type="project" value="InterPro"/>
</dbReference>
<dbReference type="EMBL" id="LS483460">
    <property type="protein sequence ID" value="SQI00343.1"/>
    <property type="molecule type" value="Genomic_DNA"/>
</dbReference>
<dbReference type="KEGG" id="cmin:NCTC10288_01654"/>
<evidence type="ECO:0000313" key="7">
    <source>
        <dbReference type="EMBL" id="SQI00343.1"/>
    </source>
</evidence>
<organism evidence="7 8">
    <name type="scientific">Corynebacterium minutissimum</name>
    <dbReference type="NCBI Taxonomy" id="38301"/>
    <lineage>
        <taxon>Bacteria</taxon>
        <taxon>Bacillati</taxon>
        <taxon>Actinomycetota</taxon>
        <taxon>Actinomycetes</taxon>
        <taxon>Mycobacteriales</taxon>
        <taxon>Corynebacteriaceae</taxon>
        <taxon>Corynebacterium</taxon>
    </lineage>
</organism>
<keyword evidence="7" id="KW-0378">Hydrolase</keyword>
<feature type="domain" description="ABC transporter" evidence="5">
    <location>
        <begin position="5"/>
        <end position="228"/>
    </location>
</feature>
<accession>A0A2X4RET4</accession>
<dbReference type="EC" id="3.6.3.25" evidence="7"/>
<dbReference type="InterPro" id="IPR027417">
    <property type="entry name" value="P-loop_NTPase"/>
</dbReference>
<keyword evidence="2" id="KW-0813">Transport</keyword>
<evidence type="ECO:0000313" key="8">
    <source>
        <dbReference type="Proteomes" id="UP000249264"/>
    </source>
</evidence>
<dbReference type="InterPro" id="IPR003439">
    <property type="entry name" value="ABC_transporter-like_ATP-bd"/>
</dbReference>
<evidence type="ECO:0000256" key="2">
    <source>
        <dbReference type="ARBA" id="ARBA00022448"/>
    </source>
</evidence>
<dbReference type="PANTHER" id="PTHR43335:SF4">
    <property type="entry name" value="ABC TRANSPORTER, ATP-BINDING PROTEIN"/>
    <property type="match status" value="1"/>
</dbReference>
<gene>
    <name evidence="7" type="primary">cysA</name>
    <name evidence="6" type="ORF">I6G51_06220</name>
    <name evidence="7" type="ORF">NCTC10288_01654</name>
</gene>